<proteinExistence type="predicted"/>
<organism evidence="1 2">
    <name type="scientific">Stenotrophomonas panacihumi</name>
    <dbReference type="NCBI Taxonomy" id="676599"/>
    <lineage>
        <taxon>Bacteria</taxon>
        <taxon>Pseudomonadati</taxon>
        <taxon>Pseudomonadota</taxon>
        <taxon>Gammaproteobacteria</taxon>
        <taxon>Lysobacterales</taxon>
        <taxon>Lysobacteraceae</taxon>
        <taxon>Stenotrophomonas</taxon>
    </lineage>
</organism>
<evidence type="ECO:0000313" key="1">
    <source>
        <dbReference type="EMBL" id="KRG47120.1"/>
    </source>
</evidence>
<comment type="caution">
    <text evidence="1">The sequence shown here is derived from an EMBL/GenBank/DDBJ whole genome shotgun (WGS) entry which is preliminary data.</text>
</comment>
<gene>
    <name evidence="1" type="ORF">ARC20_17785</name>
</gene>
<dbReference type="STRING" id="676599.ARC20_17785"/>
<sequence>MLILDGKEVGKRRIERTVAGRFGIDTFGVCCDTGSPVCKEYKPPFAFTGQIGKVEIVLGDAGLSEAEERELQAKFHAGINY</sequence>
<evidence type="ECO:0000313" key="2">
    <source>
        <dbReference type="Proteomes" id="UP000051802"/>
    </source>
</evidence>
<keyword evidence="2" id="KW-1185">Reference proteome</keyword>
<reference evidence="1 2" key="1">
    <citation type="submission" date="2015-10" db="EMBL/GenBank/DDBJ databases">
        <title>Genome sequencing and analysis of members of genus Stenotrophomonas.</title>
        <authorList>
            <person name="Patil P.P."/>
            <person name="Midha S."/>
            <person name="Patil P.B."/>
        </authorList>
    </citation>
    <scope>NUCLEOTIDE SEQUENCE [LARGE SCALE GENOMIC DNA]</scope>
    <source>
        <strain evidence="1 2">JCM 16536</strain>
    </source>
</reference>
<accession>A0A0R0APC8</accession>
<protein>
    <submittedName>
        <fullName evidence="1">Uncharacterized protein</fullName>
    </submittedName>
</protein>
<dbReference type="EMBL" id="LLXU01000048">
    <property type="protein sequence ID" value="KRG47120.1"/>
    <property type="molecule type" value="Genomic_DNA"/>
</dbReference>
<dbReference type="AlphaFoldDB" id="A0A0R0APC8"/>
<name>A0A0R0APC8_9GAMM</name>
<dbReference type="Proteomes" id="UP000051802">
    <property type="component" value="Unassembled WGS sequence"/>
</dbReference>